<evidence type="ECO:0000259" key="7">
    <source>
        <dbReference type="Pfam" id="PF17827"/>
    </source>
</evidence>
<feature type="binding site" evidence="5">
    <location>
        <begin position="191"/>
        <end position="194"/>
    </location>
    <ligand>
        <name>substrate</name>
    </ligand>
</feature>
<name>A0ABT1EKE3_9FIRM</name>
<dbReference type="InterPro" id="IPR029063">
    <property type="entry name" value="SAM-dependent_MTases_sf"/>
</dbReference>
<protein>
    <recommendedName>
        <fullName evidence="5">Release factor glutamine methyltransferase</fullName>
        <shortName evidence="5">RF MTase</shortName>
        <ecNumber evidence="5">2.1.1.297</ecNumber>
    </recommendedName>
    <alternativeName>
        <fullName evidence="5">N5-glutamine methyltransferase PrmC</fullName>
    </alternativeName>
    <alternativeName>
        <fullName evidence="5">Protein-(glutamine-N5) MTase PrmC</fullName>
    </alternativeName>
    <alternativeName>
        <fullName evidence="5">Protein-glutamine N-methyltransferase PrmC</fullName>
    </alternativeName>
</protein>
<dbReference type="PROSITE" id="PS00092">
    <property type="entry name" value="N6_MTASE"/>
    <property type="match status" value="1"/>
</dbReference>
<evidence type="ECO:0000256" key="4">
    <source>
        <dbReference type="ARBA" id="ARBA00048391"/>
    </source>
</evidence>
<comment type="function">
    <text evidence="5">Methylates the class 1 translation termination release factors RF1/PrfA and RF2/PrfB on the glutamine residue of the universally conserved GGQ motif.</text>
</comment>
<keyword evidence="2 5" id="KW-0808">Transferase</keyword>
<evidence type="ECO:0000256" key="5">
    <source>
        <dbReference type="HAMAP-Rule" id="MF_02126"/>
    </source>
</evidence>
<dbReference type="InterPro" id="IPR019874">
    <property type="entry name" value="RF_methyltr_PrmC"/>
</dbReference>
<keyword evidence="1 5" id="KW-0489">Methyltransferase</keyword>
<evidence type="ECO:0000259" key="6">
    <source>
        <dbReference type="Pfam" id="PF05175"/>
    </source>
</evidence>
<organism evidence="8 9">
    <name type="scientific">Ohessyouella blattaphilus</name>
    <dbReference type="NCBI Taxonomy" id="2949333"/>
    <lineage>
        <taxon>Bacteria</taxon>
        <taxon>Bacillati</taxon>
        <taxon>Bacillota</taxon>
        <taxon>Clostridia</taxon>
        <taxon>Lachnospirales</taxon>
        <taxon>Lachnospiraceae</taxon>
        <taxon>Ohessyouella</taxon>
    </lineage>
</organism>
<dbReference type="GO" id="GO:0032259">
    <property type="term" value="P:methylation"/>
    <property type="evidence" value="ECO:0007669"/>
    <property type="project" value="UniProtKB-KW"/>
</dbReference>
<dbReference type="InterPro" id="IPR050320">
    <property type="entry name" value="N5-glutamine_MTase"/>
</dbReference>
<dbReference type="InterPro" id="IPR004556">
    <property type="entry name" value="HemK-like"/>
</dbReference>
<dbReference type="EMBL" id="JAMZFV010000010">
    <property type="protein sequence ID" value="MCP1110232.1"/>
    <property type="molecule type" value="Genomic_DNA"/>
</dbReference>
<evidence type="ECO:0000313" key="8">
    <source>
        <dbReference type="EMBL" id="MCP1110232.1"/>
    </source>
</evidence>
<feature type="domain" description="Release factor glutamine methyltransferase N-terminal" evidence="7">
    <location>
        <begin position="10"/>
        <end position="80"/>
    </location>
</feature>
<dbReference type="Pfam" id="PF17827">
    <property type="entry name" value="PrmC_N"/>
    <property type="match status" value="1"/>
</dbReference>
<evidence type="ECO:0000256" key="2">
    <source>
        <dbReference type="ARBA" id="ARBA00022679"/>
    </source>
</evidence>
<feature type="domain" description="Methyltransferase small" evidence="6">
    <location>
        <begin position="110"/>
        <end position="200"/>
    </location>
</feature>
<proteinExistence type="inferred from homology"/>
<gene>
    <name evidence="5 8" type="primary">prmC</name>
    <name evidence="8" type="ORF">NK118_08210</name>
</gene>
<comment type="caution">
    <text evidence="8">The sequence shown here is derived from an EMBL/GenBank/DDBJ whole genome shotgun (WGS) entry which is preliminary data.</text>
</comment>
<reference evidence="8 9" key="1">
    <citation type="journal article" date="2022" name="Genome Biol. Evol.">
        <title>Host diet, physiology and behaviors set the stage for Lachnospiraceae cladogenesis.</title>
        <authorList>
            <person name="Vera-Ponce De Leon A."/>
            <person name="Schneider M."/>
            <person name="Jahnes B.C."/>
            <person name="Sadowski V."/>
            <person name="Camuy-Velez L.A."/>
            <person name="Duan J."/>
            <person name="Sabree Z.L."/>
        </authorList>
    </citation>
    <scope>NUCLEOTIDE SEQUENCE [LARGE SCALE GENOMIC DNA]</scope>
    <source>
        <strain evidence="8 9">PAL227</strain>
    </source>
</reference>
<dbReference type="InterPro" id="IPR002052">
    <property type="entry name" value="DNA_methylase_N6_adenine_CS"/>
</dbReference>
<comment type="caution">
    <text evidence="5">Lacks conserved residue(s) required for the propagation of feature annotation.</text>
</comment>
<feature type="binding site" evidence="5">
    <location>
        <position position="150"/>
    </location>
    <ligand>
        <name>S-adenosyl-L-methionine</name>
        <dbReference type="ChEBI" id="CHEBI:59789"/>
    </ligand>
</feature>
<comment type="similarity">
    <text evidence="5">Belongs to the protein N5-glutamine methyltransferase family. PrmC subfamily.</text>
</comment>
<dbReference type="PRINTS" id="PR00507">
    <property type="entry name" value="N12N6MTFRASE"/>
</dbReference>
<dbReference type="CDD" id="cd02440">
    <property type="entry name" value="AdoMet_MTases"/>
    <property type="match status" value="1"/>
</dbReference>
<dbReference type="Gene3D" id="3.40.50.150">
    <property type="entry name" value="Vaccinia Virus protein VP39"/>
    <property type="match status" value="1"/>
</dbReference>
<keyword evidence="3 5" id="KW-0949">S-adenosyl-L-methionine</keyword>
<dbReference type="EC" id="2.1.1.297" evidence="5"/>
<dbReference type="PANTHER" id="PTHR18895">
    <property type="entry name" value="HEMK METHYLTRANSFERASE"/>
    <property type="match status" value="1"/>
</dbReference>
<dbReference type="NCBIfam" id="TIGR03534">
    <property type="entry name" value="RF_mod_PrmC"/>
    <property type="match status" value="1"/>
</dbReference>
<evidence type="ECO:0000313" key="9">
    <source>
        <dbReference type="Proteomes" id="UP001523565"/>
    </source>
</evidence>
<dbReference type="GO" id="GO:0102559">
    <property type="term" value="F:peptide chain release factor N(5)-glutamine methyltransferase activity"/>
    <property type="evidence" value="ECO:0007669"/>
    <property type="project" value="UniProtKB-EC"/>
</dbReference>
<dbReference type="InterPro" id="IPR007848">
    <property type="entry name" value="Small_mtfrase_dom"/>
</dbReference>
<evidence type="ECO:0000256" key="3">
    <source>
        <dbReference type="ARBA" id="ARBA00022691"/>
    </source>
</evidence>
<feature type="binding site" evidence="5">
    <location>
        <position position="191"/>
    </location>
    <ligand>
        <name>S-adenosyl-L-methionine</name>
        <dbReference type="ChEBI" id="CHEBI:59789"/>
    </ligand>
</feature>
<dbReference type="InterPro" id="IPR040758">
    <property type="entry name" value="PrmC_N"/>
</dbReference>
<sequence length="288" mass="32317">MKGKTLTYKQALEEGQRVLSRAGIEEAKTDAFLLFTEATGIDRGAYYLSPDKALSAEEEERYLAYLQKRERRIPLQHILGKWEFMGLEFLVSPDVLIPRQETEQLVEEALGKLTSGMRILDMCCGSGCILLSVLKLGREQHPSLKGLGVDLSAAALAVSRKNSERLQVEADFIRSDLFAEVTGEFSMIISNPPYIRSEEIKKLASEVREHDPLMALDGGRDGLDFYRRISQDAKKHLKSGGFLLLEIGHDQGEALKTILTQDGYDKIQVKKDFAGLDRVVCCEYNKID</sequence>
<dbReference type="RefSeq" id="WP_262069113.1">
    <property type="nucleotide sequence ID" value="NZ_JAMXOC010000010.1"/>
</dbReference>
<keyword evidence="9" id="KW-1185">Reference proteome</keyword>
<dbReference type="Gene3D" id="1.10.8.10">
    <property type="entry name" value="DNA helicase RuvA subunit, C-terminal domain"/>
    <property type="match status" value="1"/>
</dbReference>
<comment type="catalytic activity">
    <reaction evidence="4 5">
        <text>L-glutaminyl-[peptide chain release factor] + S-adenosyl-L-methionine = N(5)-methyl-L-glutaminyl-[peptide chain release factor] + S-adenosyl-L-homocysteine + H(+)</text>
        <dbReference type="Rhea" id="RHEA:42896"/>
        <dbReference type="Rhea" id="RHEA-COMP:10271"/>
        <dbReference type="Rhea" id="RHEA-COMP:10272"/>
        <dbReference type="ChEBI" id="CHEBI:15378"/>
        <dbReference type="ChEBI" id="CHEBI:30011"/>
        <dbReference type="ChEBI" id="CHEBI:57856"/>
        <dbReference type="ChEBI" id="CHEBI:59789"/>
        <dbReference type="ChEBI" id="CHEBI:61891"/>
        <dbReference type="EC" id="2.1.1.297"/>
    </reaction>
</comment>
<dbReference type="SUPFAM" id="SSF53335">
    <property type="entry name" value="S-adenosyl-L-methionine-dependent methyltransferases"/>
    <property type="match status" value="1"/>
</dbReference>
<dbReference type="PANTHER" id="PTHR18895:SF74">
    <property type="entry name" value="MTRF1L RELEASE FACTOR GLUTAMINE METHYLTRANSFERASE"/>
    <property type="match status" value="1"/>
</dbReference>
<dbReference type="NCBIfam" id="TIGR00536">
    <property type="entry name" value="hemK_fam"/>
    <property type="match status" value="1"/>
</dbReference>
<evidence type="ECO:0000256" key="1">
    <source>
        <dbReference type="ARBA" id="ARBA00022603"/>
    </source>
</evidence>
<dbReference type="Proteomes" id="UP001523565">
    <property type="component" value="Unassembled WGS sequence"/>
</dbReference>
<dbReference type="Pfam" id="PF05175">
    <property type="entry name" value="MTS"/>
    <property type="match status" value="1"/>
</dbReference>
<accession>A0ABT1EKE3</accession>
<dbReference type="HAMAP" id="MF_02126">
    <property type="entry name" value="RF_methyltr_PrmC"/>
    <property type="match status" value="1"/>
</dbReference>